<dbReference type="InterPro" id="IPR038005">
    <property type="entry name" value="RX-like_CC"/>
</dbReference>
<protein>
    <recommendedName>
        <fullName evidence="10">Rx N-terminal domain-containing protein</fullName>
    </recommendedName>
</protein>
<feature type="region of interest" description="Disordered" evidence="4">
    <location>
        <begin position="115"/>
        <end position="140"/>
    </location>
</feature>
<dbReference type="Proteomes" id="UP001415857">
    <property type="component" value="Unassembled WGS sequence"/>
</dbReference>
<dbReference type="InterPro" id="IPR036388">
    <property type="entry name" value="WH-like_DNA-bd_sf"/>
</dbReference>
<dbReference type="Pfam" id="PF23598">
    <property type="entry name" value="LRR_14"/>
    <property type="match status" value="1"/>
</dbReference>
<evidence type="ECO:0000256" key="2">
    <source>
        <dbReference type="ARBA" id="ARBA00022741"/>
    </source>
</evidence>
<dbReference type="GO" id="GO:0000166">
    <property type="term" value="F:nucleotide binding"/>
    <property type="evidence" value="ECO:0007669"/>
    <property type="project" value="UniProtKB-KW"/>
</dbReference>
<dbReference type="Pfam" id="PF18052">
    <property type="entry name" value="Rx_N"/>
    <property type="match status" value="1"/>
</dbReference>
<gene>
    <name evidence="8" type="ORF">L1049_028491</name>
</gene>
<proteinExistence type="predicted"/>
<feature type="domain" description="Disease resistance N-terminal" evidence="5">
    <location>
        <begin position="5"/>
        <end position="84"/>
    </location>
</feature>
<dbReference type="InterPro" id="IPR041118">
    <property type="entry name" value="Rx_N"/>
</dbReference>
<reference evidence="8 9" key="1">
    <citation type="journal article" date="2024" name="Plant J.">
        <title>Genome sequences and population genomics reveal climatic adaptation and genomic divergence between two closely related sweetgum species.</title>
        <authorList>
            <person name="Xu W.Q."/>
            <person name="Ren C.Q."/>
            <person name="Zhang X.Y."/>
            <person name="Comes H.P."/>
            <person name="Liu X.H."/>
            <person name="Li Y.G."/>
            <person name="Kettle C.J."/>
            <person name="Jalonen R."/>
            <person name="Gaisberger H."/>
            <person name="Ma Y.Z."/>
            <person name="Qiu Y.X."/>
        </authorList>
    </citation>
    <scope>NUCLEOTIDE SEQUENCE [LARGE SCALE GENOMIC DNA]</scope>
    <source>
        <strain evidence="8">Hangzhou</strain>
    </source>
</reference>
<keyword evidence="3" id="KW-0611">Plant defense</keyword>
<keyword evidence="9" id="KW-1185">Reference proteome</keyword>
<dbReference type="GO" id="GO:0006952">
    <property type="term" value="P:defense response"/>
    <property type="evidence" value="ECO:0007669"/>
    <property type="project" value="UniProtKB-KW"/>
</dbReference>
<dbReference type="EMBL" id="JBBPBK010000009">
    <property type="protein sequence ID" value="KAK9278910.1"/>
    <property type="molecule type" value="Genomic_DNA"/>
</dbReference>
<evidence type="ECO:0008006" key="10">
    <source>
        <dbReference type="Google" id="ProtNLM"/>
    </source>
</evidence>
<keyword evidence="1" id="KW-0677">Repeat</keyword>
<keyword evidence="2" id="KW-0547">Nucleotide-binding</keyword>
<evidence type="ECO:0000256" key="3">
    <source>
        <dbReference type="ARBA" id="ARBA00022821"/>
    </source>
</evidence>
<accession>A0AAP0RJR9</accession>
<feature type="domain" description="Disease resistance R13L4/SHOC-2-like LRR" evidence="7">
    <location>
        <begin position="281"/>
        <end position="592"/>
    </location>
</feature>
<name>A0AAP0RJR9_LIQFO</name>
<dbReference type="InterPro" id="IPR058922">
    <property type="entry name" value="WHD_DRP"/>
</dbReference>
<feature type="domain" description="Disease resistance protein winged helix" evidence="6">
    <location>
        <begin position="166"/>
        <end position="222"/>
    </location>
</feature>
<dbReference type="PANTHER" id="PTHR47186:SF35">
    <property type="entry name" value="RX N-TERMINAL DOMAIN-CONTAINING PROTEIN"/>
    <property type="match status" value="1"/>
</dbReference>
<dbReference type="InterPro" id="IPR055414">
    <property type="entry name" value="LRR_R13L4/SHOC2-like"/>
</dbReference>
<dbReference type="Gene3D" id="3.80.10.10">
    <property type="entry name" value="Ribonuclease Inhibitor"/>
    <property type="match status" value="1"/>
</dbReference>
<evidence type="ECO:0000313" key="9">
    <source>
        <dbReference type="Proteomes" id="UP001415857"/>
    </source>
</evidence>
<feature type="compositionally biased region" description="Basic and acidic residues" evidence="4">
    <location>
        <begin position="115"/>
        <end position="129"/>
    </location>
</feature>
<organism evidence="8 9">
    <name type="scientific">Liquidambar formosana</name>
    <name type="common">Formosan gum</name>
    <dbReference type="NCBI Taxonomy" id="63359"/>
    <lineage>
        <taxon>Eukaryota</taxon>
        <taxon>Viridiplantae</taxon>
        <taxon>Streptophyta</taxon>
        <taxon>Embryophyta</taxon>
        <taxon>Tracheophyta</taxon>
        <taxon>Spermatophyta</taxon>
        <taxon>Magnoliopsida</taxon>
        <taxon>eudicotyledons</taxon>
        <taxon>Gunneridae</taxon>
        <taxon>Pentapetalae</taxon>
        <taxon>Saxifragales</taxon>
        <taxon>Altingiaceae</taxon>
        <taxon>Liquidambar</taxon>
    </lineage>
</organism>
<evidence type="ECO:0000256" key="1">
    <source>
        <dbReference type="ARBA" id="ARBA00022737"/>
    </source>
</evidence>
<dbReference type="Pfam" id="PF23559">
    <property type="entry name" value="WHD_DRP"/>
    <property type="match status" value="1"/>
</dbReference>
<evidence type="ECO:0000259" key="7">
    <source>
        <dbReference type="Pfam" id="PF23598"/>
    </source>
</evidence>
<dbReference type="Gene3D" id="1.20.5.4130">
    <property type="match status" value="1"/>
</dbReference>
<evidence type="ECO:0000259" key="5">
    <source>
        <dbReference type="Pfam" id="PF18052"/>
    </source>
</evidence>
<sequence length="652" mass="73616">MAGAAVKFFIQRLGSQLPQETETFAGLEDQIENLMSILKQVGDVCSTEGDAAVRSLVKELRDLIFETDDCIDEFIIQMDNQNGSDRMALAQSFRSELEKLVSSLAETVQRLTELDHSTTIEGEKEEDQKNSNLMDDGESSDSTSSFKLNYKNLPYYLQACLKYCCIFPKDFWIPKGKLIRLLVAQSLIQEKAGTIMEVIAEENINELVRLGILHVVDEHPGNGTKLTVPSPYHEFLVCETQREDFIAATTNSDSSISNTIRYVSIHSDTMNAAPNLNNQRLRSLLLFKNQDTSEVNWNWLNSSGAKFLRVLDLEGTKMQSLPDEVGDLIHLRYLGLKHTDISELPERLGMLRALQTLDIRWCGNLLAILPDGILNLVRLRHLKMFKNSGVCGMKVPAGIGRSKNLLTLTGVHAGGSTARELGNLNQLRRLGVMDVAEENISELFDSIMNMQDLMSLSLEGKYTYPQGTLALVETFTPPPFLTKLRLEGVLERLPNWLGLMERLTKLRLGFSRMNENPSLVLQFLPNLKNLTLWHAYETKQMGKEFCRVGGFPKLEVLSISSSELEEWTEIEEGALPNLKYLHLHNCLQLRLLPEGLQFITTLKQLDLLPLLDDHADRLKPDGGKENYKIRHIPLIRLITMSMLKDLVGKRDS</sequence>
<evidence type="ECO:0000313" key="8">
    <source>
        <dbReference type="EMBL" id="KAK9278910.1"/>
    </source>
</evidence>
<dbReference type="CDD" id="cd14798">
    <property type="entry name" value="RX-CC_like"/>
    <property type="match status" value="1"/>
</dbReference>
<dbReference type="Gene3D" id="1.10.10.10">
    <property type="entry name" value="Winged helix-like DNA-binding domain superfamily/Winged helix DNA-binding domain"/>
    <property type="match status" value="1"/>
</dbReference>
<comment type="caution">
    <text evidence="8">The sequence shown here is derived from an EMBL/GenBank/DDBJ whole genome shotgun (WGS) entry which is preliminary data.</text>
</comment>
<evidence type="ECO:0000259" key="6">
    <source>
        <dbReference type="Pfam" id="PF23559"/>
    </source>
</evidence>
<dbReference type="SUPFAM" id="SSF52058">
    <property type="entry name" value="L domain-like"/>
    <property type="match status" value="1"/>
</dbReference>
<dbReference type="PANTHER" id="PTHR47186">
    <property type="entry name" value="LEUCINE-RICH REPEAT-CONTAINING PROTEIN 57"/>
    <property type="match status" value="1"/>
</dbReference>
<evidence type="ECO:0000256" key="4">
    <source>
        <dbReference type="SAM" id="MobiDB-lite"/>
    </source>
</evidence>
<dbReference type="InterPro" id="IPR032675">
    <property type="entry name" value="LRR_dom_sf"/>
</dbReference>
<dbReference type="AlphaFoldDB" id="A0AAP0RJR9"/>